<dbReference type="PANTHER" id="PTHR11552:SF147">
    <property type="entry name" value="CHOLINE DEHYDROGENASE, MITOCHONDRIAL"/>
    <property type="match status" value="1"/>
</dbReference>
<dbReference type="GO" id="GO:0050660">
    <property type="term" value="F:flavin adenine dinucleotide binding"/>
    <property type="evidence" value="ECO:0007669"/>
    <property type="project" value="InterPro"/>
</dbReference>
<dbReference type="AlphaFoldDB" id="A0A1I3SC33"/>
<keyword evidence="3" id="KW-0285">Flavoprotein</keyword>
<evidence type="ECO:0000313" key="7">
    <source>
        <dbReference type="Proteomes" id="UP000242763"/>
    </source>
</evidence>
<evidence type="ECO:0000256" key="1">
    <source>
        <dbReference type="ARBA" id="ARBA00001974"/>
    </source>
</evidence>
<dbReference type="EMBL" id="FORF01000028">
    <property type="protein sequence ID" value="SFJ55087.1"/>
    <property type="molecule type" value="Genomic_DNA"/>
</dbReference>
<reference evidence="7" key="1">
    <citation type="submission" date="2016-10" db="EMBL/GenBank/DDBJ databases">
        <authorList>
            <person name="Varghese N."/>
            <person name="Submissions S."/>
        </authorList>
    </citation>
    <scope>NUCLEOTIDE SEQUENCE [LARGE SCALE GENOMIC DNA]</scope>
    <source>
        <strain evidence="7">DSM 21857</strain>
    </source>
</reference>
<sequence>MRGPNLFQHLVHAQASGKSEKLNITSVPAALLYTIGNERYDWKYQTEPDPTRDGLVEAWPRGRVPGGSSAINGMIYVRARAADFDRWAGMGNSGWSWNDMLPIFRRMETSDFGPNQWRGGQGPQNVEQLRFRHQRLLQPTPQTLGSPERNRDRFNLPSVNFTVPVEISRRGSAPAKDPHGDE</sequence>
<dbReference type="PANTHER" id="PTHR11552">
    <property type="entry name" value="GLUCOSE-METHANOL-CHOLINE GMC OXIDOREDUCTASE"/>
    <property type="match status" value="1"/>
</dbReference>
<dbReference type="Proteomes" id="UP000242763">
    <property type="component" value="Unassembled WGS sequence"/>
</dbReference>
<dbReference type="GO" id="GO:0016614">
    <property type="term" value="F:oxidoreductase activity, acting on CH-OH group of donors"/>
    <property type="evidence" value="ECO:0007669"/>
    <property type="project" value="InterPro"/>
</dbReference>
<keyword evidence="7" id="KW-1185">Reference proteome</keyword>
<keyword evidence="4" id="KW-0274">FAD</keyword>
<protein>
    <submittedName>
        <fullName evidence="6">GMC oxidoreductase</fullName>
    </submittedName>
</protein>
<evidence type="ECO:0000256" key="3">
    <source>
        <dbReference type="ARBA" id="ARBA00022630"/>
    </source>
</evidence>
<dbReference type="InterPro" id="IPR012132">
    <property type="entry name" value="GMC_OxRdtase"/>
</dbReference>
<evidence type="ECO:0000256" key="4">
    <source>
        <dbReference type="ARBA" id="ARBA00022827"/>
    </source>
</evidence>
<accession>A0A1I3SC33</accession>
<comment type="similarity">
    <text evidence="2">Belongs to the GMC oxidoreductase family.</text>
</comment>
<dbReference type="Pfam" id="PF00732">
    <property type="entry name" value="GMC_oxred_N"/>
    <property type="match status" value="1"/>
</dbReference>
<comment type="cofactor">
    <cofactor evidence="1">
        <name>FAD</name>
        <dbReference type="ChEBI" id="CHEBI:57692"/>
    </cofactor>
</comment>
<dbReference type="Gene3D" id="3.30.560.10">
    <property type="entry name" value="Glucose Oxidase, domain 3"/>
    <property type="match status" value="1"/>
</dbReference>
<dbReference type="Gene3D" id="3.50.50.60">
    <property type="entry name" value="FAD/NAD(P)-binding domain"/>
    <property type="match status" value="1"/>
</dbReference>
<evidence type="ECO:0000256" key="2">
    <source>
        <dbReference type="ARBA" id="ARBA00010790"/>
    </source>
</evidence>
<feature type="domain" description="Glucose-methanol-choline oxidoreductase N-terminal" evidence="5">
    <location>
        <begin position="57"/>
        <end position="122"/>
    </location>
</feature>
<dbReference type="OrthoDB" id="9785276at2"/>
<name>A0A1I3SC33_9HYPH</name>
<evidence type="ECO:0000259" key="5">
    <source>
        <dbReference type="Pfam" id="PF00732"/>
    </source>
</evidence>
<gene>
    <name evidence="6" type="ORF">SAMN03080618_03289</name>
</gene>
<organism evidence="6 7">
    <name type="scientific">Aquamicrobium aerolatum DSM 21857</name>
    <dbReference type="NCBI Taxonomy" id="1121003"/>
    <lineage>
        <taxon>Bacteria</taxon>
        <taxon>Pseudomonadati</taxon>
        <taxon>Pseudomonadota</taxon>
        <taxon>Alphaproteobacteria</taxon>
        <taxon>Hyphomicrobiales</taxon>
        <taxon>Phyllobacteriaceae</taxon>
        <taxon>Aerobium</taxon>
    </lineage>
</organism>
<dbReference type="InterPro" id="IPR036188">
    <property type="entry name" value="FAD/NAD-bd_sf"/>
</dbReference>
<proteinExistence type="inferred from homology"/>
<dbReference type="STRING" id="1121003.SAMN03080618_03289"/>
<dbReference type="InterPro" id="IPR000172">
    <property type="entry name" value="GMC_OxRdtase_N"/>
</dbReference>
<evidence type="ECO:0000313" key="6">
    <source>
        <dbReference type="EMBL" id="SFJ55087.1"/>
    </source>
</evidence>
<dbReference type="SUPFAM" id="SSF51905">
    <property type="entry name" value="FAD/NAD(P)-binding domain"/>
    <property type="match status" value="1"/>
</dbReference>